<name>A0A2M9ZQ75_9LEPT</name>
<keyword evidence="6 11" id="KW-0067">ATP-binding</keyword>
<keyword evidence="4 11" id="KW-0812">Transmembrane</keyword>
<keyword evidence="3 11" id="KW-0633">Potassium transport</keyword>
<evidence type="ECO:0000256" key="6">
    <source>
        <dbReference type="ARBA" id="ARBA00022840"/>
    </source>
</evidence>
<dbReference type="PIRSF" id="PIRSF001296">
    <property type="entry name" value="K_ATPase_KdpC"/>
    <property type="match status" value="1"/>
</dbReference>
<dbReference type="GO" id="GO:0005886">
    <property type="term" value="C:plasma membrane"/>
    <property type="evidence" value="ECO:0007669"/>
    <property type="project" value="UniProtKB-SubCell"/>
</dbReference>
<sequence>MIRSLLQFTLWSVLCGLIFPFLIWGSAKTFFGKEAKGSLISIDQKIIGSELLAQKFSSKGFFLPRPSVSNYDPSAGGASNLGPTSELLRKTVEERKAYWIQKGGSAQVPPELLYASASGLDPHLSLEAIAYQIPIVVKERGLNQEEMKKLETLISEFAENPQLGVFGSPKVNVLKLNLALDQLKPNGTRTGK</sequence>
<keyword evidence="8 11" id="KW-1133">Transmembrane helix</keyword>
<keyword evidence="1 11" id="KW-0813">Transport</keyword>
<dbReference type="GO" id="GO:0005524">
    <property type="term" value="F:ATP binding"/>
    <property type="evidence" value="ECO:0007669"/>
    <property type="project" value="UniProtKB-UniRule"/>
</dbReference>
<dbReference type="NCBIfam" id="TIGR00681">
    <property type="entry name" value="kdpC"/>
    <property type="match status" value="1"/>
</dbReference>
<dbReference type="Pfam" id="PF02669">
    <property type="entry name" value="KdpC"/>
    <property type="match status" value="1"/>
</dbReference>
<keyword evidence="14" id="KW-1185">Reference proteome</keyword>
<dbReference type="RefSeq" id="WP_100715263.1">
    <property type="nucleotide sequence ID" value="NZ_NPDY01000026.1"/>
</dbReference>
<proteinExistence type="inferred from homology"/>
<evidence type="ECO:0000256" key="9">
    <source>
        <dbReference type="ARBA" id="ARBA00023065"/>
    </source>
</evidence>
<evidence type="ECO:0000256" key="2">
    <source>
        <dbReference type="ARBA" id="ARBA00022475"/>
    </source>
</evidence>
<comment type="caution">
    <text evidence="13">The sequence shown here is derived from an EMBL/GenBank/DDBJ whole genome shotgun (WGS) entry which is preliminary data.</text>
</comment>
<evidence type="ECO:0000256" key="7">
    <source>
        <dbReference type="ARBA" id="ARBA00022958"/>
    </source>
</evidence>
<evidence type="ECO:0000313" key="13">
    <source>
        <dbReference type="EMBL" id="PJZ74226.1"/>
    </source>
</evidence>
<dbReference type="PANTHER" id="PTHR30042">
    <property type="entry name" value="POTASSIUM-TRANSPORTING ATPASE C CHAIN"/>
    <property type="match status" value="1"/>
</dbReference>
<evidence type="ECO:0000313" key="15">
    <source>
        <dbReference type="Proteomes" id="UP000231990"/>
    </source>
</evidence>
<evidence type="ECO:0000256" key="5">
    <source>
        <dbReference type="ARBA" id="ARBA00022741"/>
    </source>
</evidence>
<keyword evidence="2 11" id="KW-1003">Cell membrane</keyword>
<comment type="subcellular location">
    <subcellularLocation>
        <location evidence="11">Cell membrane</location>
        <topology evidence="11">Single-pass membrane protein</topology>
    </subcellularLocation>
</comment>
<dbReference type="Proteomes" id="UP000231990">
    <property type="component" value="Unassembled WGS sequence"/>
</dbReference>
<organism evidence="13 15">
    <name type="scientific">Leptospira perolatii</name>
    <dbReference type="NCBI Taxonomy" id="2023191"/>
    <lineage>
        <taxon>Bacteria</taxon>
        <taxon>Pseudomonadati</taxon>
        <taxon>Spirochaetota</taxon>
        <taxon>Spirochaetia</taxon>
        <taxon>Leptospirales</taxon>
        <taxon>Leptospiraceae</taxon>
        <taxon>Leptospira</taxon>
    </lineage>
</organism>
<keyword evidence="9 11" id="KW-0406">Ion transport</keyword>
<comment type="similarity">
    <text evidence="11">Belongs to the KdpC family.</text>
</comment>
<evidence type="ECO:0000256" key="8">
    <source>
        <dbReference type="ARBA" id="ARBA00022989"/>
    </source>
</evidence>
<dbReference type="InterPro" id="IPR003820">
    <property type="entry name" value="KdpC"/>
</dbReference>
<dbReference type="AlphaFoldDB" id="A0A2M9ZQ75"/>
<evidence type="ECO:0000256" key="1">
    <source>
        <dbReference type="ARBA" id="ARBA00022448"/>
    </source>
</evidence>
<dbReference type="EMBL" id="NPDY01000026">
    <property type="protein sequence ID" value="PJZ68307.1"/>
    <property type="molecule type" value="Genomic_DNA"/>
</dbReference>
<keyword evidence="7 11" id="KW-0630">Potassium</keyword>
<comment type="subunit">
    <text evidence="11">The system is composed of three essential subunits: KdpA, KdpB and KdpC.</text>
</comment>
<comment type="function">
    <text evidence="11">Part of the high-affinity ATP-driven potassium transport (or Kdp) system, which catalyzes the hydrolysis of ATP coupled with the electrogenic transport of potassium into the cytoplasm. This subunit acts as a catalytic chaperone that increases the ATP-binding affinity of the ATP-hydrolyzing subunit KdpB by the formation of a transient KdpB/KdpC/ATP ternary complex.</text>
</comment>
<dbReference type="HAMAP" id="MF_00276">
    <property type="entry name" value="KdpC"/>
    <property type="match status" value="1"/>
</dbReference>
<evidence type="ECO:0000256" key="10">
    <source>
        <dbReference type="ARBA" id="ARBA00023136"/>
    </source>
</evidence>
<evidence type="ECO:0000256" key="3">
    <source>
        <dbReference type="ARBA" id="ARBA00022538"/>
    </source>
</evidence>
<keyword evidence="5 11" id="KW-0547">Nucleotide-binding</keyword>
<reference evidence="14 15" key="1">
    <citation type="submission" date="2017-07" db="EMBL/GenBank/DDBJ databases">
        <title>Leptospira spp. isolated from tropical soils.</title>
        <authorList>
            <person name="Thibeaux R."/>
            <person name="Iraola G."/>
            <person name="Ferres I."/>
            <person name="Bierque E."/>
            <person name="Girault D."/>
            <person name="Soupe-Gilbert M.-E."/>
            <person name="Picardeau M."/>
            <person name="Goarant C."/>
        </authorList>
    </citation>
    <scope>NUCLEOTIDE SEQUENCE [LARGE SCALE GENOMIC DNA]</scope>
    <source>
        <strain evidence="13 15">FH1-B-B1</strain>
        <strain evidence="12 14">FH1-B-C1</strain>
    </source>
</reference>
<evidence type="ECO:0000313" key="12">
    <source>
        <dbReference type="EMBL" id="PJZ68307.1"/>
    </source>
</evidence>
<dbReference type="Proteomes" id="UP000231962">
    <property type="component" value="Unassembled WGS sequence"/>
</dbReference>
<keyword evidence="10 11" id="KW-0472">Membrane</keyword>
<protein>
    <recommendedName>
        <fullName evidence="11">Potassium-transporting ATPase KdpC subunit</fullName>
    </recommendedName>
    <alternativeName>
        <fullName evidence="11">ATP phosphohydrolase [potassium-transporting] C chain</fullName>
    </alternativeName>
    <alternativeName>
        <fullName evidence="11">Potassium-binding and translocating subunit C</fullName>
    </alternativeName>
    <alternativeName>
        <fullName evidence="11">Potassium-translocating ATPase C chain</fullName>
    </alternativeName>
</protein>
<evidence type="ECO:0000256" key="11">
    <source>
        <dbReference type="HAMAP-Rule" id="MF_00276"/>
    </source>
</evidence>
<evidence type="ECO:0000256" key="4">
    <source>
        <dbReference type="ARBA" id="ARBA00022692"/>
    </source>
</evidence>
<dbReference type="GO" id="GO:0008556">
    <property type="term" value="F:P-type potassium transmembrane transporter activity"/>
    <property type="evidence" value="ECO:0007669"/>
    <property type="project" value="InterPro"/>
</dbReference>
<evidence type="ECO:0000313" key="14">
    <source>
        <dbReference type="Proteomes" id="UP000231962"/>
    </source>
</evidence>
<dbReference type="EMBL" id="NPDZ01000002">
    <property type="protein sequence ID" value="PJZ74226.1"/>
    <property type="molecule type" value="Genomic_DNA"/>
</dbReference>
<dbReference type="OrthoDB" id="9809491at2"/>
<dbReference type="PANTHER" id="PTHR30042:SF2">
    <property type="entry name" value="POTASSIUM-TRANSPORTING ATPASE KDPC SUBUNIT"/>
    <property type="match status" value="1"/>
</dbReference>
<gene>
    <name evidence="11 13" type="primary">kdpC</name>
    <name evidence="12" type="ORF">CH360_16840</name>
    <name evidence="13" type="ORF">CH373_04755</name>
</gene>
<accession>A0A2M9ZQ75</accession>